<proteinExistence type="predicted"/>
<accession>A0A4Y2VAR0</accession>
<evidence type="ECO:0000313" key="1">
    <source>
        <dbReference type="EMBL" id="GBO21671.1"/>
    </source>
</evidence>
<dbReference type="AlphaFoldDB" id="A0A4Y2VAR0"/>
<evidence type="ECO:0000313" key="2">
    <source>
        <dbReference type="Proteomes" id="UP000499080"/>
    </source>
</evidence>
<dbReference type="EMBL" id="BGPR01044824">
    <property type="protein sequence ID" value="GBO21671.1"/>
    <property type="molecule type" value="Genomic_DNA"/>
</dbReference>
<comment type="caution">
    <text evidence="1">The sequence shown here is derived from an EMBL/GenBank/DDBJ whole genome shotgun (WGS) entry which is preliminary data.</text>
</comment>
<gene>
    <name evidence="1" type="ORF">AVEN_215019_1</name>
</gene>
<organism evidence="1 2">
    <name type="scientific">Araneus ventricosus</name>
    <name type="common">Orbweaver spider</name>
    <name type="synonym">Epeira ventricosa</name>
    <dbReference type="NCBI Taxonomy" id="182803"/>
    <lineage>
        <taxon>Eukaryota</taxon>
        <taxon>Metazoa</taxon>
        <taxon>Ecdysozoa</taxon>
        <taxon>Arthropoda</taxon>
        <taxon>Chelicerata</taxon>
        <taxon>Arachnida</taxon>
        <taxon>Araneae</taxon>
        <taxon>Araneomorphae</taxon>
        <taxon>Entelegynae</taxon>
        <taxon>Araneoidea</taxon>
        <taxon>Araneidae</taxon>
        <taxon>Araneus</taxon>
    </lineage>
</organism>
<name>A0A4Y2VAR0_ARAVE</name>
<protein>
    <submittedName>
        <fullName evidence="1">Uncharacterized protein</fullName>
    </submittedName>
</protein>
<dbReference type="Proteomes" id="UP000499080">
    <property type="component" value="Unassembled WGS sequence"/>
</dbReference>
<sequence length="141" mass="15727">MSEKNETFESVSPFLVQKTVTNAVGEVTSIRKLRSGDLLVEVTSRKQSQQLLKLKALASIPISVSAHRTLNSSKGVITCGELLNESIDEICKELQSEGVTHVRRIFIRRDGNLLPTKHLIHQGYQSQSRQDTLSYLSSLSF</sequence>
<keyword evidence="2" id="KW-1185">Reference proteome</keyword>
<reference evidence="1 2" key="1">
    <citation type="journal article" date="2019" name="Sci. Rep.">
        <title>Orb-weaving spider Araneus ventricosus genome elucidates the spidroin gene catalogue.</title>
        <authorList>
            <person name="Kono N."/>
            <person name="Nakamura H."/>
            <person name="Ohtoshi R."/>
            <person name="Moran D.A.P."/>
            <person name="Shinohara A."/>
            <person name="Yoshida Y."/>
            <person name="Fujiwara M."/>
            <person name="Mori M."/>
            <person name="Tomita M."/>
            <person name="Arakawa K."/>
        </authorList>
    </citation>
    <scope>NUCLEOTIDE SEQUENCE [LARGE SCALE GENOMIC DNA]</scope>
</reference>